<evidence type="ECO:0000259" key="4">
    <source>
        <dbReference type="Pfam" id="PF25863"/>
    </source>
</evidence>
<dbReference type="STRING" id="571913.VV02_01655"/>
<feature type="domain" description="Alkaline phosphatase-like protein PglZ second" evidence="2">
    <location>
        <begin position="175"/>
        <end position="326"/>
    </location>
</feature>
<dbReference type="OrthoDB" id="6725302at2"/>
<evidence type="ECO:0000259" key="2">
    <source>
        <dbReference type="Pfam" id="PF25861"/>
    </source>
</evidence>
<feature type="region of interest" description="Disordered" evidence="1">
    <location>
        <begin position="677"/>
        <end position="701"/>
    </location>
</feature>
<sequence>MTVAMAASTVSQSMLFEMIDMVRSKGYEHGVVGVLADPGHVVQADVEHRGQKVRVRPAESALAVREALRENVIGDWLVIVTNSTDADLGSGILSHVIGHRLRRPDPWEAIRQAFSATGISANLMNHPGRRDLAAALVAAKPADGWPAAPAGVLTRGHAMSSVARAHLGLAGEIVDAVTVLSWSVRPDAGPALNSLRSSYGDALANVMVDWIASRAGASEEPVRKLLEAGSVGDLVPLGLAVSAMNAEGLTTEELQTAQLARVRLEQQLGKPLPLREALGAYGAAAAAVAGELVQSERHGVQISRLLKRADEHLIDLEAAPLAVHSDILRSGLRQRLVLLADALLRGVALAQAGQPTDEASAVIESGWVSCQRHVLARTSSREVSAFGSAVRLWRWLASPDVDGDADLGARARAHINDGAWADNAINDVYTGVDDKGLSTALNALFVAATERRDREERAFAAQLAVVTDQDSDGEMSVSSVDGPVWNLEAVLERVVIPAAKRTRVLFLVMDGMSAAAATEIVADLTETSGWVEAGATADTKRRGAALAVLPSLTEFSRASLLCGTLTRGGQDVERTGYAALTEKSAKINARLFHKKGIDTTQPGALLAGGVGAAIDDIDTQLVTVVLNTIDDALDRSDPVRTTWTADAVKHLSPILARARDAGRTVVMTADHGHVVERRGGTQRSASEITSGRSRDMSPPVQDDEVAVSGRRVLTDDHQAVLAVSEGLRYGPLKAGYHGGASAQEVVVPLIVLLPEPEVNDLDLPPLSPQTPTWWSMAERINVPVQPVIGAQPSMKPSKKKPAVQDSSLFDDQPRENEIGTTATSLGLRVVASAVYAEQRNLLGRLAIRDDQAVSIIDALAGATGLRLPRAVVATVLGVPAFRVDGALSQVRQLLNIEGYNVVRVDSDGQTVILDEQLLRDQFEVP</sequence>
<reference evidence="5 6" key="1">
    <citation type="submission" date="2015-03" db="EMBL/GenBank/DDBJ databases">
        <title>Luteipulveratus halotolerans sp. nov., a novel actinobacterium (Dermacoccaceae) from Sarawak, Malaysia.</title>
        <authorList>
            <person name="Juboi H."/>
            <person name="Basik A."/>
            <person name="Shamsul S.S."/>
            <person name="Arnold P."/>
            <person name="Schmitt E.K."/>
            <person name="Sanglier J.-J."/>
            <person name="Yeo T."/>
        </authorList>
    </citation>
    <scope>NUCLEOTIDE SEQUENCE [LARGE SCALE GENOMIC DNA]</scope>
    <source>
        <strain evidence="5 6">MN07-A0370</strain>
    </source>
</reference>
<feature type="domain" description="Alkaline phosphatase-like protein PglZ N-terminal" evidence="3">
    <location>
        <begin position="24"/>
        <end position="105"/>
    </location>
</feature>
<accession>A0A0K1JE55</accession>
<evidence type="ECO:0000313" key="6">
    <source>
        <dbReference type="Proteomes" id="UP000066480"/>
    </source>
</evidence>
<feature type="region of interest" description="Disordered" evidence="1">
    <location>
        <begin position="789"/>
        <end position="814"/>
    </location>
</feature>
<dbReference type="InterPro" id="IPR058882">
    <property type="entry name" value="PglZ_C"/>
</dbReference>
<organism evidence="5 6">
    <name type="scientific">Luteipulveratus mongoliensis</name>
    <dbReference type="NCBI Taxonomy" id="571913"/>
    <lineage>
        <taxon>Bacteria</taxon>
        <taxon>Bacillati</taxon>
        <taxon>Actinomycetota</taxon>
        <taxon>Actinomycetes</taxon>
        <taxon>Micrococcales</taxon>
        <taxon>Dermacoccaceae</taxon>
        <taxon>Luteipulveratus</taxon>
    </lineage>
</organism>
<dbReference type="Pfam" id="PF25861">
    <property type="entry name" value="PglZ_2nd"/>
    <property type="match status" value="1"/>
</dbReference>
<dbReference type="SUPFAM" id="SSF53649">
    <property type="entry name" value="Alkaline phosphatase-like"/>
    <property type="match status" value="1"/>
</dbReference>
<keyword evidence="6" id="KW-1185">Reference proteome</keyword>
<dbReference type="InterPro" id="IPR017850">
    <property type="entry name" value="Alkaline_phosphatase_core_sf"/>
</dbReference>
<gene>
    <name evidence="5" type="ORF">VV02_01655</name>
</gene>
<dbReference type="EMBL" id="CP011112">
    <property type="protein sequence ID" value="AKU14873.1"/>
    <property type="molecule type" value="Genomic_DNA"/>
</dbReference>
<dbReference type="Pfam" id="PF08665">
    <property type="entry name" value="PglZ"/>
    <property type="match status" value="1"/>
</dbReference>
<dbReference type="InterPro" id="IPR047992">
    <property type="entry name" value="BREX_PglZ"/>
</dbReference>
<protein>
    <submittedName>
        <fullName evidence="5">Uncharacterized protein</fullName>
    </submittedName>
</protein>
<name>A0A0K1JE55_9MICO</name>
<dbReference type="NCBIfam" id="NF033446">
    <property type="entry name" value="BREX_PglZ_2"/>
    <property type="match status" value="1"/>
</dbReference>
<dbReference type="InterPro" id="IPR058880">
    <property type="entry name" value="PglZ_N"/>
</dbReference>
<dbReference type="InterPro" id="IPR058881">
    <property type="entry name" value="PglZ_2nd"/>
</dbReference>
<dbReference type="KEGG" id="lmoi:VV02_01655"/>
<dbReference type="Pfam" id="PF25862">
    <property type="entry name" value="PglZ_1st"/>
    <property type="match status" value="1"/>
</dbReference>
<evidence type="ECO:0000313" key="5">
    <source>
        <dbReference type="EMBL" id="AKU14873.1"/>
    </source>
</evidence>
<dbReference type="PATRIC" id="fig|571913.6.peg.340"/>
<proteinExistence type="predicted"/>
<feature type="compositionally biased region" description="Polar residues" evidence="1">
    <location>
        <begin position="681"/>
        <end position="691"/>
    </location>
</feature>
<dbReference type="Pfam" id="PF25863">
    <property type="entry name" value="PglZ_C"/>
    <property type="match status" value="1"/>
</dbReference>
<feature type="domain" description="Alkaline phosphatase-like protein PglZ C-terminal" evidence="4">
    <location>
        <begin position="822"/>
        <end position="923"/>
    </location>
</feature>
<dbReference type="AlphaFoldDB" id="A0A0K1JE55"/>
<dbReference type="Proteomes" id="UP000066480">
    <property type="component" value="Chromosome"/>
</dbReference>
<evidence type="ECO:0000259" key="3">
    <source>
        <dbReference type="Pfam" id="PF25862"/>
    </source>
</evidence>
<evidence type="ECO:0000256" key="1">
    <source>
        <dbReference type="SAM" id="MobiDB-lite"/>
    </source>
</evidence>